<evidence type="ECO:0000313" key="2">
    <source>
        <dbReference type="Proteomes" id="UP000585474"/>
    </source>
</evidence>
<dbReference type="PANTHER" id="PTHR47818">
    <property type="entry name" value="RNI-LIKE SUPERFAMILY PROTEIN"/>
    <property type="match status" value="1"/>
</dbReference>
<dbReference type="Pfam" id="PF13516">
    <property type="entry name" value="LRR_6"/>
    <property type="match status" value="1"/>
</dbReference>
<name>A0A7J0HB33_9ERIC</name>
<dbReference type="PROSITE" id="PS51450">
    <property type="entry name" value="LRR"/>
    <property type="match status" value="1"/>
</dbReference>
<evidence type="ECO:0008006" key="3">
    <source>
        <dbReference type="Google" id="ProtNLM"/>
    </source>
</evidence>
<dbReference type="Gene3D" id="3.80.10.10">
    <property type="entry name" value="Ribonuclease Inhibitor"/>
    <property type="match status" value="1"/>
</dbReference>
<proteinExistence type="predicted"/>
<protein>
    <recommendedName>
        <fullName evidence="3">RNI-like superfamily protein</fullName>
    </recommendedName>
</protein>
<dbReference type="EMBL" id="BJWL01000028">
    <property type="protein sequence ID" value="GFZ20171.1"/>
    <property type="molecule type" value="Genomic_DNA"/>
</dbReference>
<evidence type="ECO:0000313" key="1">
    <source>
        <dbReference type="EMBL" id="GFZ20171.1"/>
    </source>
</evidence>
<reference evidence="1 2" key="1">
    <citation type="submission" date="2019-07" db="EMBL/GenBank/DDBJ databases">
        <title>De Novo Assembly of kiwifruit Actinidia rufa.</title>
        <authorList>
            <person name="Sugita-Konishi S."/>
            <person name="Sato K."/>
            <person name="Mori E."/>
            <person name="Abe Y."/>
            <person name="Kisaki G."/>
            <person name="Hamano K."/>
            <person name="Suezawa K."/>
            <person name="Otani M."/>
            <person name="Fukuda T."/>
            <person name="Manabe T."/>
            <person name="Gomi K."/>
            <person name="Tabuchi M."/>
            <person name="Akimitsu K."/>
            <person name="Kataoka I."/>
        </authorList>
    </citation>
    <scope>NUCLEOTIDE SEQUENCE [LARGE SCALE GENOMIC DNA]</scope>
    <source>
        <strain evidence="2">cv. Fuchu</strain>
    </source>
</reference>
<dbReference type="PANTHER" id="PTHR47818:SF2">
    <property type="entry name" value="F-BOX DOMAIN-CONTAINING PROTEIN"/>
    <property type="match status" value="1"/>
</dbReference>
<accession>A0A7J0HB33</accession>
<organism evidence="1 2">
    <name type="scientific">Actinidia rufa</name>
    <dbReference type="NCBI Taxonomy" id="165716"/>
    <lineage>
        <taxon>Eukaryota</taxon>
        <taxon>Viridiplantae</taxon>
        <taxon>Streptophyta</taxon>
        <taxon>Embryophyta</taxon>
        <taxon>Tracheophyta</taxon>
        <taxon>Spermatophyta</taxon>
        <taxon>Magnoliopsida</taxon>
        <taxon>eudicotyledons</taxon>
        <taxon>Gunneridae</taxon>
        <taxon>Pentapetalae</taxon>
        <taxon>asterids</taxon>
        <taxon>Ericales</taxon>
        <taxon>Actinidiaceae</taxon>
        <taxon>Actinidia</taxon>
    </lineage>
</organism>
<dbReference type="InterPro" id="IPR032675">
    <property type="entry name" value="LRR_dom_sf"/>
</dbReference>
<comment type="caution">
    <text evidence="1">The sequence shown here is derived from an EMBL/GenBank/DDBJ whole genome shotgun (WGS) entry which is preliminary data.</text>
</comment>
<dbReference type="Proteomes" id="UP000585474">
    <property type="component" value="Unassembled WGS sequence"/>
</dbReference>
<sequence length="295" mass="32182">MLQISGWLSHFRWRSSSSSKLSPEIGKSLQSLRVLNLRYPSIAVVSMSSWTINSGTNLCKDDAVSLKHALVHMPNLEVLDISDNPLEDDGILSLMPYFVEMSERHSQFADLKVEDCGLSCNVVSQLLAVLSTLKRPLDALAIGGNDLGSKVGAPLGKFLGTGIRTLDIEDIGLGPSGFLELQKEIREDSKLVYINMSKNRGGIETAKFLTTLIPWAPELVAVNAGYNFMPFESLLSICSALKGAKGKLRHVDLTGNNWRDQSADASMLAEFQIDGKPIFVLPSLPAPHAPYDDDP</sequence>
<keyword evidence="2" id="KW-1185">Reference proteome</keyword>
<dbReference type="InterPro" id="IPR001611">
    <property type="entry name" value="Leu-rich_rpt"/>
</dbReference>
<gene>
    <name evidence="1" type="ORF">Acr_28g0008760</name>
</gene>
<dbReference type="OrthoDB" id="120976at2759"/>
<dbReference type="AlphaFoldDB" id="A0A7J0HB33"/>
<dbReference type="SUPFAM" id="SSF52047">
    <property type="entry name" value="RNI-like"/>
    <property type="match status" value="1"/>
</dbReference>